<dbReference type="CDD" id="cd00564">
    <property type="entry name" value="TMP_TenI"/>
    <property type="match status" value="1"/>
</dbReference>
<name>A0A916U9Q6_9HYPH</name>
<keyword evidence="3" id="KW-1185">Reference proteome</keyword>
<evidence type="ECO:0000313" key="3">
    <source>
        <dbReference type="Proteomes" id="UP000637002"/>
    </source>
</evidence>
<organism evidence="2 3">
    <name type="scientific">Chelatococcus reniformis</name>
    <dbReference type="NCBI Taxonomy" id="1494448"/>
    <lineage>
        <taxon>Bacteria</taxon>
        <taxon>Pseudomonadati</taxon>
        <taxon>Pseudomonadota</taxon>
        <taxon>Alphaproteobacteria</taxon>
        <taxon>Hyphomicrobiales</taxon>
        <taxon>Chelatococcaceae</taxon>
        <taxon>Chelatococcus</taxon>
    </lineage>
</organism>
<reference evidence="2" key="2">
    <citation type="submission" date="2020-09" db="EMBL/GenBank/DDBJ databases">
        <authorList>
            <person name="Sun Q."/>
            <person name="Zhou Y."/>
        </authorList>
    </citation>
    <scope>NUCLEOTIDE SEQUENCE</scope>
    <source>
        <strain evidence="2">CGMCC 1.12919</strain>
    </source>
</reference>
<sequence length="213" mass="21959">MAEPARLYLMTPTIADAQAFAPLLAQVCASGNVAAVLIDLPRDDERSTINRIKCLAPIVQERGAALLVTASPQAAVRGGADGVHLSGADPATLRDATGTLQPDRIVGVGALSLRHDAMVAGEVDVDYVMFGEPRADGFVPDVEATVERAAWWAELFAVPCVAYAAQLDAVPLLASTGAEFVALGDAVFNAPEGPAAAVARACDLLAGAETVLR</sequence>
<dbReference type="SUPFAM" id="SSF51391">
    <property type="entry name" value="Thiamin phosphate synthase"/>
    <property type="match status" value="1"/>
</dbReference>
<dbReference type="EMBL" id="BMGG01000004">
    <property type="protein sequence ID" value="GGC64312.1"/>
    <property type="molecule type" value="Genomic_DNA"/>
</dbReference>
<dbReference type="GO" id="GO:0009228">
    <property type="term" value="P:thiamine biosynthetic process"/>
    <property type="evidence" value="ECO:0007669"/>
    <property type="project" value="UniProtKB-KW"/>
</dbReference>
<dbReference type="RefSeq" id="WP_188609377.1">
    <property type="nucleotide sequence ID" value="NZ_BMGG01000004.1"/>
</dbReference>
<accession>A0A916U9Q6</accession>
<dbReference type="InterPro" id="IPR013785">
    <property type="entry name" value="Aldolase_TIM"/>
</dbReference>
<dbReference type="Gene3D" id="3.20.20.70">
    <property type="entry name" value="Aldolase class I"/>
    <property type="match status" value="1"/>
</dbReference>
<dbReference type="InterPro" id="IPR022998">
    <property type="entry name" value="ThiamineP_synth_TenI"/>
</dbReference>
<dbReference type="Pfam" id="PF02581">
    <property type="entry name" value="TMP-TENI"/>
    <property type="match status" value="1"/>
</dbReference>
<dbReference type="Proteomes" id="UP000637002">
    <property type="component" value="Unassembled WGS sequence"/>
</dbReference>
<proteinExistence type="predicted"/>
<dbReference type="AlphaFoldDB" id="A0A916U9Q6"/>
<comment type="caution">
    <text evidence="2">The sequence shown here is derived from an EMBL/GenBank/DDBJ whole genome shotgun (WGS) entry which is preliminary data.</text>
</comment>
<gene>
    <name evidence="2" type="ORF">GCM10010994_23670</name>
</gene>
<evidence type="ECO:0000313" key="2">
    <source>
        <dbReference type="EMBL" id="GGC64312.1"/>
    </source>
</evidence>
<dbReference type="InterPro" id="IPR036206">
    <property type="entry name" value="ThiamineP_synth_sf"/>
</dbReference>
<protein>
    <submittedName>
        <fullName evidence="2">Thiamine phosphate synthase</fullName>
    </submittedName>
</protein>
<reference evidence="2" key="1">
    <citation type="journal article" date="2014" name="Int. J. Syst. Evol. Microbiol.">
        <title>Complete genome sequence of Corynebacterium casei LMG S-19264T (=DSM 44701T), isolated from a smear-ripened cheese.</title>
        <authorList>
            <consortium name="US DOE Joint Genome Institute (JGI-PGF)"/>
            <person name="Walter F."/>
            <person name="Albersmeier A."/>
            <person name="Kalinowski J."/>
            <person name="Ruckert C."/>
        </authorList>
    </citation>
    <scope>NUCLEOTIDE SEQUENCE</scope>
    <source>
        <strain evidence="2">CGMCC 1.12919</strain>
    </source>
</reference>
<evidence type="ECO:0000259" key="1">
    <source>
        <dbReference type="Pfam" id="PF02581"/>
    </source>
</evidence>
<feature type="domain" description="Thiamine phosphate synthase/TenI" evidence="1">
    <location>
        <begin position="7"/>
        <end position="186"/>
    </location>
</feature>